<reference evidence="2" key="1">
    <citation type="journal article" date="2016" name="Environ. Microbiol.">
        <title>The complete genome of a viable archaeum isolated from 123-million-year-old rock salt.</title>
        <authorList>
            <person name="Jaakkola S.T."/>
            <person name="Pfeiffer F."/>
            <person name="Ravantti J.J."/>
            <person name="Guo Q."/>
            <person name="Liu Y."/>
            <person name="Chen X."/>
            <person name="Ma H."/>
            <person name="Yang C."/>
            <person name="Oksanen H.M."/>
            <person name="Bamford D.H."/>
        </authorList>
    </citation>
    <scope>NUCLEOTIDE SEQUENCE</scope>
    <source>
        <strain evidence="2">JI20-1</strain>
    </source>
</reference>
<accession>A0A0U5HR60</accession>
<dbReference type="EMBL" id="LN831302">
    <property type="protein sequence ID" value="CQH46962.1"/>
    <property type="molecule type" value="Genomic_DNA"/>
</dbReference>
<protein>
    <submittedName>
        <fullName evidence="1">Uncharacterized protein</fullName>
    </submittedName>
</protein>
<organism evidence="1 2">
    <name type="scientific">Halobacterium hubeiense</name>
    <dbReference type="NCBI Taxonomy" id="1407499"/>
    <lineage>
        <taxon>Archaea</taxon>
        <taxon>Methanobacteriati</taxon>
        <taxon>Methanobacteriota</taxon>
        <taxon>Stenosarchaea group</taxon>
        <taxon>Halobacteria</taxon>
        <taxon>Halobacteriales</taxon>
        <taxon>Halobacteriaceae</taxon>
        <taxon>Halobacterium</taxon>
    </lineage>
</organism>
<sequence>MQSSLYVVPNDSATDPFQEFWEPIVSDGEFVVVLPHHEIEYLRDDKKELDHQGAHELLTEIDSEFDDVEFSFVSSGNFGPSYHSNHIISIAGPAPNDVTYELLYRPGVHYNFERTKTDTVTGTLTSTGIGDPSLRLDPETVYDPVSDERRVEFDYGLVTRMPNPYDDEYVVINVAGGFGEGTWAGTQLLRRRDALEFLIQQECEFFQVVYETSVDRTGEPKSTHFLDCHPDSAQRRETFVELSM</sequence>
<dbReference type="RefSeq" id="WP_059055477.1">
    <property type="nucleotide sequence ID" value="NZ_CEML01000002.1"/>
</dbReference>
<dbReference type="OrthoDB" id="11098at2157"/>
<evidence type="ECO:0000313" key="2">
    <source>
        <dbReference type="Proteomes" id="UP000066737"/>
    </source>
</evidence>
<name>A0A0U5HR60_9EURY</name>
<evidence type="ECO:0000313" key="1">
    <source>
        <dbReference type="EMBL" id="CQH46962.1"/>
    </source>
</evidence>
<dbReference type="AlphaFoldDB" id="A0A0U5HR60"/>
<gene>
    <name evidence="1" type="ORF">HHUB_1279</name>
</gene>
<dbReference type="GeneID" id="26657968"/>
<dbReference type="KEGG" id="hhb:Hhub_1279"/>
<keyword evidence="2" id="KW-1185">Reference proteome</keyword>
<dbReference type="Proteomes" id="UP000066737">
    <property type="component" value="Chromosome I"/>
</dbReference>
<proteinExistence type="predicted"/>
<dbReference type="STRING" id="1407499.HHUB_1279"/>